<dbReference type="InterPro" id="IPR036397">
    <property type="entry name" value="RNaseH_sf"/>
</dbReference>
<dbReference type="GO" id="GO:0003676">
    <property type="term" value="F:nucleic acid binding"/>
    <property type="evidence" value="ECO:0007669"/>
    <property type="project" value="InterPro"/>
</dbReference>
<sequence>MKANASNLRSSVVIKLCDTALGIFVLAHTTSFKPIAVGVALTALCIASAVQRTVLTLKFKKLKRIVRFLSWLENHERKTRQAHVWRTDAQAYDREYLLQTVKQRGESVTIWAAVSGFSAGLIVILKGRIAGEKYREILADQVNHMMEILLPAGDGIFQDDNVPINATGLVQSQFNEHEEEVKHLPWLVQHPTLM</sequence>
<evidence type="ECO:0000313" key="2">
    <source>
        <dbReference type="Proteomes" id="UP000887159"/>
    </source>
</evidence>
<proteinExistence type="predicted"/>
<keyword evidence="2" id="KW-1185">Reference proteome</keyword>
<protein>
    <submittedName>
        <fullName evidence="1">DDE_3 domain-containing protein</fullName>
    </submittedName>
</protein>
<accession>A0A8X6VY99</accession>
<dbReference type="Gene3D" id="3.30.420.10">
    <property type="entry name" value="Ribonuclease H-like superfamily/Ribonuclease H"/>
    <property type="match status" value="1"/>
</dbReference>
<dbReference type="EMBL" id="BMAU01021369">
    <property type="protein sequence ID" value="GFY24725.1"/>
    <property type="molecule type" value="Genomic_DNA"/>
</dbReference>
<name>A0A8X6VY99_TRICX</name>
<organism evidence="1 2">
    <name type="scientific">Trichonephila clavipes</name>
    <name type="common">Golden silk orbweaver</name>
    <name type="synonym">Nephila clavipes</name>
    <dbReference type="NCBI Taxonomy" id="2585209"/>
    <lineage>
        <taxon>Eukaryota</taxon>
        <taxon>Metazoa</taxon>
        <taxon>Ecdysozoa</taxon>
        <taxon>Arthropoda</taxon>
        <taxon>Chelicerata</taxon>
        <taxon>Arachnida</taxon>
        <taxon>Araneae</taxon>
        <taxon>Araneomorphae</taxon>
        <taxon>Entelegynae</taxon>
        <taxon>Araneoidea</taxon>
        <taxon>Nephilidae</taxon>
        <taxon>Trichonephila</taxon>
    </lineage>
</organism>
<evidence type="ECO:0000313" key="1">
    <source>
        <dbReference type="EMBL" id="GFY24725.1"/>
    </source>
</evidence>
<gene>
    <name evidence="1" type="ORF">TNCV_1017711</name>
</gene>
<comment type="caution">
    <text evidence="1">The sequence shown here is derived from an EMBL/GenBank/DDBJ whole genome shotgun (WGS) entry which is preliminary data.</text>
</comment>
<dbReference type="AlphaFoldDB" id="A0A8X6VY99"/>
<reference evidence="1" key="1">
    <citation type="submission" date="2020-08" db="EMBL/GenBank/DDBJ databases">
        <title>Multicomponent nature underlies the extraordinary mechanical properties of spider dragline silk.</title>
        <authorList>
            <person name="Kono N."/>
            <person name="Nakamura H."/>
            <person name="Mori M."/>
            <person name="Yoshida Y."/>
            <person name="Ohtoshi R."/>
            <person name="Malay A.D."/>
            <person name="Moran D.A.P."/>
            <person name="Tomita M."/>
            <person name="Numata K."/>
            <person name="Arakawa K."/>
        </authorList>
    </citation>
    <scope>NUCLEOTIDE SEQUENCE</scope>
</reference>
<dbReference type="Proteomes" id="UP000887159">
    <property type="component" value="Unassembled WGS sequence"/>
</dbReference>